<keyword evidence="5" id="KW-0408">Iron</keyword>
<organism evidence="10">
    <name type="scientific">hydrothermal vent metagenome</name>
    <dbReference type="NCBI Taxonomy" id="652676"/>
    <lineage>
        <taxon>unclassified sequences</taxon>
        <taxon>metagenomes</taxon>
        <taxon>ecological metagenomes</taxon>
    </lineage>
</organism>
<dbReference type="EMBL" id="UOGG01000078">
    <property type="protein sequence ID" value="VAX29194.1"/>
    <property type="molecule type" value="Genomic_DNA"/>
</dbReference>
<evidence type="ECO:0000256" key="5">
    <source>
        <dbReference type="ARBA" id="ARBA00023004"/>
    </source>
</evidence>
<feature type="domain" description="Radical SAM core" evidence="8">
    <location>
        <begin position="94"/>
        <end position="222"/>
    </location>
</feature>
<keyword evidence="6" id="KW-0411">Iron-sulfur</keyword>
<dbReference type="InterPro" id="IPR050377">
    <property type="entry name" value="Radical_SAM_PqqE_MftC-like"/>
</dbReference>
<keyword evidence="2" id="KW-0004">4Fe-4S</keyword>
<evidence type="ECO:0000256" key="3">
    <source>
        <dbReference type="ARBA" id="ARBA00022691"/>
    </source>
</evidence>
<evidence type="ECO:0000256" key="2">
    <source>
        <dbReference type="ARBA" id="ARBA00022485"/>
    </source>
</evidence>
<evidence type="ECO:0000259" key="8">
    <source>
        <dbReference type="Pfam" id="PF04055"/>
    </source>
</evidence>
<comment type="cofactor">
    <cofactor evidence="1">
        <name>[4Fe-4S] cluster</name>
        <dbReference type="ChEBI" id="CHEBI:49883"/>
    </cofactor>
</comment>
<feature type="region of interest" description="Disordered" evidence="7">
    <location>
        <begin position="1"/>
        <end position="30"/>
    </location>
</feature>
<dbReference type="SUPFAM" id="SSF102114">
    <property type="entry name" value="Radical SAM enzymes"/>
    <property type="match status" value="1"/>
</dbReference>
<keyword evidence="3" id="KW-0949">S-adenosyl-L-methionine</keyword>
<protein>
    <recommendedName>
        <fullName evidence="11">Radical SAM protein</fullName>
    </recommendedName>
</protein>
<dbReference type="InterPro" id="IPR013785">
    <property type="entry name" value="Aldolase_TIM"/>
</dbReference>
<dbReference type="GO" id="GO:0051536">
    <property type="term" value="F:iron-sulfur cluster binding"/>
    <property type="evidence" value="ECO:0007669"/>
    <property type="project" value="UniProtKB-KW"/>
</dbReference>
<dbReference type="InterPro" id="IPR023885">
    <property type="entry name" value="4Fe4S-binding_SPASM_dom"/>
</dbReference>
<evidence type="ECO:0000256" key="4">
    <source>
        <dbReference type="ARBA" id="ARBA00022723"/>
    </source>
</evidence>
<dbReference type="Gene3D" id="3.20.20.70">
    <property type="entry name" value="Aldolase class I"/>
    <property type="match status" value="1"/>
</dbReference>
<sequence length="401" mass="46283">MKRAMEPSKTRRPSPVESSSGQVKTPEKPPVILQAGKEKWSAGKRIKGWVKKIPLFQEMDYLRRKIYDSPLFDFSVRELAKELEEWPPALLLDVTNRCNAKCVWCPNPELTDLGAMKMDLYRKIIDDYAVRGGVVHFGTFGEPLMDKGIEEKIEYLQQFPTIKRVELLTNAFFMNEKIIPTLLENFVSVDISLDELDKKTFEDVKKMSYDVVRKNIIDLLKANDRLARPVPVNFRIKTLKTMAETLDHEFFKIIEGHQCTIALTPIDNNIISNWAGRFDKEGFLKSYGMDSGKSESFNHKRFNLTNTAPCTQLWKWMVVYWDGSVVLCCADMFSAAPVGNLREDSIRDVWGGTVLTELRKKMIARKRFEIPICQNCDIHLSWHHLKNDYDANGEPFNGKFL</sequence>
<dbReference type="Pfam" id="PF04055">
    <property type="entry name" value="Radical_SAM"/>
    <property type="match status" value="1"/>
</dbReference>
<gene>
    <name evidence="10" type="ORF">MNBD_NITROSPINAE05-938</name>
</gene>
<evidence type="ECO:0000256" key="6">
    <source>
        <dbReference type="ARBA" id="ARBA00023014"/>
    </source>
</evidence>
<dbReference type="PANTHER" id="PTHR11228:SF7">
    <property type="entry name" value="PQQA PEPTIDE CYCLASE"/>
    <property type="match status" value="1"/>
</dbReference>
<dbReference type="GO" id="GO:0046872">
    <property type="term" value="F:metal ion binding"/>
    <property type="evidence" value="ECO:0007669"/>
    <property type="project" value="UniProtKB-KW"/>
</dbReference>
<dbReference type="GO" id="GO:0003824">
    <property type="term" value="F:catalytic activity"/>
    <property type="evidence" value="ECO:0007669"/>
    <property type="project" value="InterPro"/>
</dbReference>
<keyword evidence="4" id="KW-0479">Metal-binding</keyword>
<proteinExistence type="predicted"/>
<reference evidence="10" key="1">
    <citation type="submission" date="2018-06" db="EMBL/GenBank/DDBJ databases">
        <authorList>
            <person name="Zhirakovskaya E."/>
        </authorList>
    </citation>
    <scope>NUCLEOTIDE SEQUENCE</scope>
</reference>
<evidence type="ECO:0000259" key="9">
    <source>
        <dbReference type="Pfam" id="PF13186"/>
    </source>
</evidence>
<dbReference type="InterPro" id="IPR034391">
    <property type="entry name" value="AdoMet-like_SPASM_containing"/>
</dbReference>
<evidence type="ECO:0000313" key="10">
    <source>
        <dbReference type="EMBL" id="VAX29194.1"/>
    </source>
</evidence>
<dbReference type="Pfam" id="PF13186">
    <property type="entry name" value="SPASM"/>
    <property type="match status" value="1"/>
</dbReference>
<dbReference type="SFLD" id="SFLDG01067">
    <property type="entry name" value="SPASM/twitch_domain_containing"/>
    <property type="match status" value="1"/>
</dbReference>
<dbReference type="CDD" id="cd01335">
    <property type="entry name" value="Radical_SAM"/>
    <property type="match status" value="1"/>
</dbReference>
<dbReference type="InterPro" id="IPR007197">
    <property type="entry name" value="rSAM"/>
</dbReference>
<accession>A0A3B1CZ24</accession>
<evidence type="ECO:0008006" key="11">
    <source>
        <dbReference type="Google" id="ProtNLM"/>
    </source>
</evidence>
<evidence type="ECO:0000256" key="7">
    <source>
        <dbReference type="SAM" id="MobiDB-lite"/>
    </source>
</evidence>
<dbReference type="CDD" id="cd21109">
    <property type="entry name" value="SPASM"/>
    <property type="match status" value="1"/>
</dbReference>
<evidence type="ECO:0000256" key="1">
    <source>
        <dbReference type="ARBA" id="ARBA00001966"/>
    </source>
</evidence>
<feature type="domain" description="4Fe4S-binding SPASM" evidence="9">
    <location>
        <begin position="310"/>
        <end position="377"/>
    </location>
</feature>
<dbReference type="PANTHER" id="PTHR11228">
    <property type="entry name" value="RADICAL SAM DOMAIN PROTEIN"/>
    <property type="match status" value="1"/>
</dbReference>
<dbReference type="AlphaFoldDB" id="A0A3B1CZ24"/>
<dbReference type="InterPro" id="IPR058240">
    <property type="entry name" value="rSAM_sf"/>
</dbReference>
<name>A0A3B1CZ24_9ZZZZ</name>
<dbReference type="SFLD" id="SFLDG01387">
    <property type="entry name" value="BtrN-like_SPASM_domain_contain"/>
    <property type="match status" value="1"/>
</dbReference>
<dbReference type="SFLD" id="SFLDS00029">
    <property type="entry name" value="Radical_SAM"/>
    <property type="match status" value="1"/>
</dbReference>